<evidence type="ECO:0000313" key="4">
    <source>
        <dbReference type="Proteomes" id="UP000253065"/>
    </source>
</evidence>
<evidence type="ECO:0000313" key="1">
    <source>
        <dbReference type="EMBL" id="RBP76868.1"/>
    </source>
</evidence>
<dbReference type="RefSeq" id="WP_113878826.1">
    <property type="nucleotide sequence ID" value="NZ_JAHVKA010000001.1"/>
</dbReference>
<dbReference type="EMBL" id="QNSA01000001">
    <property type="protein sequence ID" value="RBP76868.1"/>
    <property type="molecule type" value="Genomic_DNA"/>
</dbReference>
<sequence>MHEYYRIEQGIWPHLEKAGFVKESENDLVDYCGSIRTTFAKDERRVLLEWDGEEGFGFAEVWRNGEWCALPTKVLESKEAEFQSAIKKLCADLQGYLN</sequence>
<accession>A0A368VBV8</accession>
<evidence type="ECO:0000313" key="3">
    <source>
        <dbReference type="Proteomes" id="UP000252795"/>
    </source>
</evidence>
<dbReference type="Proteomes" id="UP000253065">
    <property type="component" value="Unassembled WGS sequence"/>
</dbReference>
<gene>
    <name evidence="2" type="ORF">DET51_10151</name>
    <name evidence="1" type="ORF">DET64_10151</name>
</gene>
<keyword evidence="4" id="KW-1185">Reference proteome</keyword>
<comment type="caution">
    <text evidence="2">The sequence shown here is derived from an EMBL/GenBank/DDBJ whole genome shotgun (WGS) entry which is preliminary data.</text>
</comment>
<organism evidence="2 3">
    <name type="scientific">Marinobacter nauticus</name>
    <name type="common">Marinobacter hydrocarbonoclasticus</name>
    <name type="synonym">Marinobacter aquaeolei</name>
    <dbReference type="NCBI Taxonomy" id="2743"/>
    <lineage>
        <taxon>Bacteria</taxon>
        <taxon>Pseudomonadati</taxon>
        <taxon>Pseudomonadota</taxon>
        <taxon>Gammaproteobacteria</taxon>
        <taxon>Pseudomonadales</taxon>
        <taxon>Marinobacteraceae</taxon>
        <taxon>Marinobacter</taxon>
    </lineage>
</organism>
<reference evidence="2 3" key="1">
    <citation type="submission" date="2018-07" db="EMBL/GenBank/DDBJ databases">
        <title>Freshwater and sediment microbial communities from various areas in North America, analyzing microbe dynamics in response to fracking.</title>
        <authorList>
            <person name="Lamendella R."/>
        </authorList>
    </citation>
    <scope>NUCLEOTIDE SEQUENCE [LARGE SCALE GENOMIC DNA]</scope>
    <source>
        <strain evidence="2 3">114E</strain>
        <strain evidence="1 4">114E_o</strain>
    </source>
</reference>
<protein>
    <submittedName>
        <fullName evidence="2">Uncharacterized protein</fullName>
    </submittedName>
</protein>
<evidence type="ECO:0000313" key="2">
    <source>
        <dbReference type="EMBL" id="RCW37715.1"/>
    </source>
</evidence>
<dbReference type="EMBL" id="QPJB01000001">
    <property type="protein sequence ID" value="RCW37715.1"/>
    <property type="molecule type" value="Genomic_DNA"/>
</dbReference>
<dbReference type="Proteomes" id="UP000252795">
    <property type="component" value="Unassembled WGS sequence"/>
</dbReference>
<name>A0A368VBV8_MARNT</name>
<dbReference type="AlphaFoldDB" id="A0A368VBV8"/>
<proteinExistence type="predicted"/>